<sequence length="148" mass="16169">MAEDEFWDRFADADVRIAAQVVTGRATTSVSHVVEDGRLMFCSASGEGAREFLAHSLMSVQIDGYNAREAFTVSMIGYAEAIAPRSEALGFVDLASQPPPPTERAWVRFVPMSIAGRIFAVDADLSMRESSTEARLRGTTPERQLLTP</sequence>
<gene>
    <name evidence="1" type="ORF">QE375_001077</name>
</gene>
<proteinExistence type="predicted"/>
<accession>A0ABU1HN95</accession>
<dbReference type="Gene3D" id="2.30.110.10">
    <property type="entry name" value="Electron Transport, Fmn-binding Protein, Chain A"/>
    <property type="match status" value="1"/>
</dbReference>
<evidence type="ECO:0000313" key="2">
    <source>
        <dbReference type="Proteomes" id="UP001249291"/>
    </source>
</evidence>
<organism evidence="1 2">
    <name type="scientific">Microbacterium foliorum</name>
    <dbReference type="NCBI Taxonomy" id="104336"/>
    <lineage>
        <taxon>Bacteria</taxon>
        <taxon>Bacillati</taxon>
        <taxon>Actinomycetota</taxon>
        <taxon>Actinomycetes</taxon>
        <taxon>Micrococcales</taxon>
        <taxon>Microbacteriaceae</taxon>
        <taxon>Microbacterium</taxon>
    </lineage>
</organism>
<keyword evidence="2" id="KW-1185">Reference proteome</keyword>
<dbReference type="Proteomes" id="UP001249291">
    <property type="component" value="Unassembled WGS sequence"/>
</dbReference>
<protein>
    <recommendedName>
        <fullName evidence="3">Pyridoxamine 5'-phosphate oxidase family protein</fullName>
    </recommendedName>
</protein>
<dbReference type="SUPFAM" id="SSF50475">
    <property type="entry name" value="FMN-binding split barrel"/>
    <property type="match status" value="1"/>
</dbReference>
<dbReference type="InterPro" id="IPR012349">
    <property type="entry name" value="Split_barrel_FMN-bd"/>
</dbReference>
<dbReference type="EMBL" id="JAVIZQ010000001">
    <property type="protein sequence ID" value="MDR6141523.1"/>
    <property type="molecule type" value="Genomic_DNA"/>
</dbReference>
<evidence type="ECO:0008006" key="3">
    <source>
        <dbReference type="Google" id="ProtNLM"/>
    </source>
</evidence>
<dbReference type="RefSeq" id="WP_309688520.1">
    <property type="nucleotide sequence ID" value="NZ_JAVIZQ010000001.1"/>
</dbReference>
<reference evidence="1 2" key="1">
    <citation type="submission" date="2023-08" db="EMBL/GenBank/DDBJ databases">
        <title>Functional and genomic diversity of the sorghum phyllosphere microbiome.</title>
        <authorList>
            <person name="Shade A."/>
        </authorList>
    </citation>
    <scope>NUCLEOTIDE SEQUENCE [LARGE SCALE GENOMIC DNA]</scope>
    <source>
        <strain evidence="1 2">SORGH_AS_0445</strain>
    </source>
</reference>
<name>A0ABU1HN95_9MICO</name>
<comment type="caution">
    <text evidence="1">The sequence shown here is derived from an EMBL/GenBank/DDBJ whole genome shotgun (WGS) entry which is preliminary data.</text>
</comment>
<evidence type="ECO:0000313" key="1">
    <source>
        <dbReference type="EMBL" id="MDR6141523.1"/>
    </source>
</evidence>